<sequence>MNTYRIYHNPRCSKSRQTLALLQENGIEPEIIEYLKTPPTPDEIENLAELLHLAPRQMMRTKEAEYKEQQLDADDVSEAALINAIAKTPKLLERPIVVKGEQAVIGRPPENVLTLING</sequence>
<comment type="similarity">
    <text evidence="1 3 4">Belongs to the ArsC family.</text>
</comment>
<dbReference type="SUPFAM" id="SSF52833">
    <property type="entry name" value="Thioredoxin-like"/>
    <property type="match status" value="1"/>
</dbReference>
<organism evidence="5 6">
    <name type="scientific">Neiella litorisoli</name>
    <dbReference type="NCBI Taxonomy" id="2771431"/>
    <lineage>
        <taxon>Bacteria</taxon>
        <taxon>Pseudomonadati</taxon>
        <taxon>Pseudomonadota</taxon>
        <taxon>Gammaproteobacteria</taxon>
        <taxon>Alteromonadales</taxon>
        <taxon>Echinimonadaceae</taxon>
        <taxon>Neiella</taxon>
    </lineage>
</organism>
<protein>
    <recommendedName>
        <fullName evidence="4">Arsenate reductase</fullName>
        <ecNumber evidence="4">1.20.4.1</ecNumber>
    </recommendedName>
</protein>
<dbReference type="EMBL" id="JACXAF010000030">
    <property type="protein sequence ID" value="MBD1391194.1"/>
    <property type="molecule type" value="Genomic_DNA"/>
</dbReference>
<gene>
    <name evidence="5" type="primary">arsC</name>
    <name evidence="5" type="ORF">IC617_17345</name>
</gene>
<dbReference type="NCBIfam" id="TIGR00014">
    <property type="entry name" value="arsC"/>
    <property type="match status" value="1"/>
</dbReference>
<keyword evidence="2 4" id="KW-0560">Oxidoreductase</keyword>
<comment type="catalytic activity">
    <reaction evidence="4">
        <text>[glutaredoxin]-dithiol + arsenate + glutathione + H(+) = glutathionyl-S-S-[glutaredoxin] + arsenite + H2O</text>
        <dbReference type="Rhea" id="RHEA:22016"/>
        <dbReference type="Rhea" id="RHEA-COMP:10729"/>
        <dbReference type="Rhea" id="RHEA-COMP:17668"/>
        <dbReference type="ChEBI" id="CHEBI:15377"/>
        <dbReference type="ChEBI" id="CHEBI:15378"/>
        <dbReference type="ChEBI" id="CHEBI:29242"/>
        <dbReference type="ChEBI" id="CHEBI:29950"/>
        <dbReference type="ChEBI" id="CHEBI:48597"/>
        <dbReference type="ChEBI" id="CHEBI:57925"/>
        <dbReference type="ChEBI" id="CHEBI:146199"/>
        <dbReference type="EC" id="1.20.4.1"/>
    </reaction>
</comment>
<dbReference type="PANTHER" id="PTHR30041:SF4">
    <property type="entry name" value="ARSENATE REDUCTASE"/>
    <property type="match status" value="1"/>
</dbReference>
<evidence type="ECO:0000313" key="5">
    <source>
        <dbReference type="EMBL" id="MBD1391194.1"/>
    </source>
</evidence>
<evidence type="ECO:0000313" key="6">
    <source>
        <dbReference type="Proteomes" id="UP000638014"/>
    </source>
</evidence>
<dbReference type="AlphaFoldDB" id="A0A8J6QKX1"/>
<keyword evidence="6" id="KW-1185">Reference proteome</keyword>
<dbReference type="InterPro" id="IPR006659">
    <property type="entry name" value="Arsenate_reductase"/>
</dbReference>
<dbReference type="InterPro" id="IPR006660">
    <property type="entry name" value="Arsenate_reductase-like"/>
</dbReference>
<name>A0A8J6QKX1_9GAMM</name>
<accession>A0A8J6QKX1</accession>
<dbReference type="CDD" id="cd03034">
    <property type="entry name" value="ArsC_ArsC"/>
    <property type="match status" value="1"/>
</dbReference>
<dbReference type="Proteomes" id="UP000638014">
    <property type="component" value="Unassembled WGS sequence"/>
</dbReference>
<proteinExistence type="inferred from homology"/>
<dbReference type="InterPro" id="IPR036249">
    <property type="entry name" value="Thioredoxin-like_sf"/>
</dbReference>
<dbReference type="PANTHER" id="PTHR30041">
    <property type="entry name" value="ARSENATE REDUCTASE"/>
    <property type="match status" value="1"/>
</dbReference>
<dbReference type="Pfam" id="PF03960">
    <property type="entry name" value="ArsC"/>
    <property type="match status" value="1"/>
</dbReference>
<dbReference type="GO" id="GO:0008794">
    <property type="term" value="F:arsenate reductase (glutaredoxin) activity"/>
    <property type="evidence" value="ECO:0007669"/>
    <property type="project" value="UniProtKB-UniRule"/>
</dbReference>
<dbReference type="Gene3D" id="3.40.30.10">
    <property type="entry name" value="Glutaredoxin"/>
    <property type="match status" value="1"/>
</dbReference>
<evidence type="ECO:0000256" key="1">
    <source>
        <dbReference type="ARBA" id="ARBA00007198"/>
    </source>
</evidence>
<reference evidence="5" key="1">
    <citation type="submission" date="2020-09" db="EMBL/GenBank/DDBJ databases">
        <title>A novel bacterium of genus Neiella, isolated from South China Sea.</title>
        <authorList>
            <person name="Huang H."/>
            <person name="Mo K."/>
            <person name="Hu Y."/>
        </authorList>
    </citation>
    <scope>NUCLEOTIDE SEQUENCE</scope>
    <source>
        <strain evidence="5">HB171785</strain>
    </source>
</reference>
<evidence type="ECO:0000256" key="3">
    <source>
        <dbReference type="PROSITE-ProRule" id="PRU01282"/>
    </source>
</evidence>
<dbReference type="RefSeq" id="WP_191146252.1">
    <property type="nucleotide sequence ID" value="NZ_JACXAF010000030.1"/>
</dbReference>
<evidence type="ECO:0000256" key="4">
    <source>
        <dbReference type="RuleBase" id="RU362029"/>
    </source>
</evidence>
<comment type="caution">
    <text evidence="5">The sequence shown here is derived from an EMBL/GenBank/DDBJ whole genome shotgun (WGS) entry which is preliminary data.</text>
</comment>
<dbReference type="EC" id="1.20.4.1" evidence="4"/>
<evidence type="ECO:0000256" key="2">
    <source>
        <dbReference type="ARBA" id="ARBA00023002"/>
    </source>
</evidence>
<dbReference type="PROSITE" id="PS51353">
    <property type="entry name" value="ARSC"/>
    <property type="match status" value="1"/>
</dbReference>